<name>A0AAE3XQX4_9BACT</name>
<dbReference type="EMBL" id="JAVDQD010000009">
    <property type="protein sequence ID" value="MDR6241502.1"/>
    <property type="molecule type" value="Genomic_DNA"/>
</dbReference>
<accession>A0AAE3XQX4</accession>
<gene>
    <name evidence="1" type="ORF">HNQ88_004589</name>
</gene>
<organism evidence="1 2">
    <name type="scientific">Aureibacter tunicatorum</name>
    <dbReference type="NCBI Taxonomy" id="866807"/>
    <lineage>
        <taxon>Bacteria</taxon>
        <taxon>Pseudomonadati</taxon>
        <taxon>Bacteroidota</taxon>
        <taxon>Cytophagia</taxon>
        <taxon>Cytophagales</taxon>
        <taxon>Persicobacteraceae</taxon>
        <taxon>Aureibacter</taxon>
    </lineage>
</organism>
<dbReference type="Proteomes" id="UP001185092">
    <property type="component" value="Unassembled WGS sequence"/>
</dbReference>
<proteinExistence type="predicted"/>
<evidence type="ECO:0000313" key="1">
    <source>
        <dbReference type="EMBL" id="MDR6241502.1"/>
    </source>
</evidence>
<evidence type="ECO:0000313" key="2">
    <source>
        <dbReference type="Proteomes" id="UP001185092"/>
    </source>
</evidence>
<dbReference type="RefSeq" id="WP_309942328.1">
    <property type="nucleotide sequence ID" value="NZ_AP025307.1"/>
</dbReference>
<keyword evidence="2" id="KW-1185">Reference proteome</keyword>
<reference evidence="1" key="1">
    <citation type="submission" date="2023-07" db="EMBL/GenBank/DDBJ databases">
        <title>Genomic Encyclopedia of Type Strains, Phase IV (KMG-IV): sequencing the most valuable type-strain genomes for metagenomic binning, comparative biology and taxonomic classification.</title>
        <authorList>
            <person name="Goeker M."/>
        </authorList>
    </citation>
    <scope>NUCLEOTIDE SEQUENCE</scope>
    <source>
        <strain evidence="1">DSM 26174</strain>
    </source>
</reference>
<sequence>MIKSREESKRKQIRYYIKQAESKPNKTHLKNLKLGNLFTLPMHCDLIINEDQIEVISFVSIFKNKFFQKIYELKTNSKGCYFPHLYDIENIKLKQRTLDQGLEFSFDISYPPKTPFVSSYTEIILFELDKRTREEIIGMFEN</sequence>
<protein>
    <submittedName>
        <fullName evidence="1">Uncharacterized protein</fullName>
    </submittedName>
</protein>
<dbReference type="AlphaFoldDB" id="A0AAE3XQX4"/>
<comment type="caution">
    <text evidence="1">The sequence shown here is derived from an EMBL/GenBank/DDBJ whole genome shotgun (WGS) entry which is preliminary data.</text>
</comment>